<dbReference type="CDD" id="cd10141">
    <property type="entry name" value="CopZ-like_Fer2_BFD-like"/>
    <property type="match status" value="1"/>
</dbReference>
<accession>A0A4R8GCQ0</accession>
<dbReference type="Pfam" id="PF04324">
    <property type="entry name" value="Fer2_BFD"/>
    <property type="match status" value="1"/>
</dbReference>
<dbReference type="AlphaFoldDB" id="A0A4R8GCQ0"/>
<dbReference type="InterPro" id="IPR007419">
    <property type="entry name" value="BFD-like_2Fe2S-bd_dom"/>
</dbReference>
<dbReference type="InterPro" id="IPR041854">
    <property type="entry name" value="BFD-like_2Fe2S-bd_dom_sf"/>
</dbReference>
<feature type="domain" description="CopZ zinc binding" evidence="2">
    <location>
        <begin position="4"/>
        <end position="57"/>
    </location>
</feature>
<evidence type="ECO:0000259" key="2">
    <source>
        <dbReference type="Pfam" id="PF18423"/>
    </source>
</evidence>
<protein>
    <submittedName>
        <fullName evidence="3">BFD-like [2Fe-2S] binding protein</fullName>
    </submittedName>
</protein>
<evidence type="ECO:0000313" key="3">
    <source>
        <dbReference type="EMBL" id="TDX36560.1"/>
    </source>
</evidence>
<gene>
    <name evidence="3" type="ORF">C7954_1475</name>
</gene>
<proteinExistence type="predicted"/>
<comment type="caution">
    <text evidence="3">The sequence shown here is derived from an EMBL/GenBank/DDBJ whole genome shotgun (WGS) entry which is preliminary data.</text>
</comment>
<dbReference type="Proteomes" id="UP000295472">
    <property type="component" value="Unassembled WGS sequence"/>
</dbReference>
<evidence type="ECO:0000313" key="4">
    <source>
        <dbReference type="Proteomes" id="UP000295472"/>
    </source>
</evidence>
<dbReference type="RefSeq" id="WP_134060163.1">
    <property type="nucleotide sequence ID" value="NZ_SOEF01000047.1"/>
</dbReference>
<evidence type="ECO:0000259" key="1">
    <source>
        <dbReference type="Pfam" id="PF04324"/>
    </source>
</evidence>
<dbReference type="GeneID" id="57013884"/>
<sequence length="146" mass="16689">MEDMLCPICGLEGKKVKIKTVKSLVKKDVRESNLYQICLNSKCKIVYFNNPESIYYSLSDLNVKVWFKDVSDENVPICYCSNLTRKEIKEAVSKGYTTIPKIRNYTGKNITGNCLTENPTGRCCHQALNKEIEKYSNKNHKSNCCS</sequence>
<dbReference type="InterPro" id="IPR040890">
    <property type="entry name" value="Znf_CopZ"/>
</dbReference>
<feature type="domain" description="BFD-like [2Fe-2S]-binding" evidence="1">
    <location>
        <begin position="77"/>
        <end position="116"/>
    </location>
</feature>
<organism evidence="3 4">
    <name type="scientific">Halanaerobium congolense</name>
    <dbReference type="NCBI Taxonomy" id="54121"/>
    <lineage>
        <taxon>Bacteria</taxon>
        <taxon>Bacillati</taxon>
        <taxon>Bacillota</taxon>
        <taxon>Clostridia</taxon>
        <taxon>Halanaerobiales</taxon>
        <taxon>Halanaerobiaceae</taxon>
        <taxon>Halanaerobium</taxon>
    </lineage>
</organism>
<dbReference type="Pfam" id="PF18423">
    <property type="entry name" value="zf_CopZ"/>
    <property type="match status" value="1"/>
</dbReference>
<dbReference type="Gene3D" id="1.10.10.1100">
    <property type="entry name" value="BFD-like [2Fe-2S]-binding domain"/>
    <property type="match status" value="1"/>
</dbReference>
<reference evidence="3 4" key="1">
    <citation type="submission" date="2019-03" db="EMBL/GenBank/DDBJ databases">
        <title>Subsurface microbial communities from deep shales in Ohio and West Virginia, USA.</title>
        <authorList>
            <person name="Wrighton K."/>
        </authorList>
    </citation>
    <scope>NUCLEOTIDE SEQUENCE [LARGE SCALE GENOMIC DNA]</scope>
    <source>
        <strain evidence="3 4">DSMZ 11287</strain>
    </source>
</reference>
<name>A0A4R8GCQ0_9FIRM</name>
<dbReference type="Gene3D" id="2.20.25.270">
    <property type="match status" value="1"/>
</dbReference>
<dbReference type="EMBL" id="SOEF01000047">
    <property type="protein sequence ID" value="TDX36560.1"/>
    <property type="molecule type" value="Genomic_DNA"/>
</dbReference>